<dbReference type="AlphaFoldDB" id="A0AAD8A330"/>
<evidence type="ECO:0000256" key="3">
    <source>
        <dbReference type="ARBA" id="ARBA00023242"/>
    </source>
</evidence>
<keyword evidence="2 4" id="KW-0694">RNA-binding</keyword>
<dbReference type="PROSITE" id="PS50102">
    <property type="entry name" value="RRM"/>
    <property type="match status" value="1"/>
</dbReference>
<feature type="region of interest" description="Disordered" evidence="5">
    <location>
        <begin position="250"/>
        <end position="285"/>
    </location>
</feature>
<dbReference type="EMBL" id="JASPKZ010003864">
    <property type="protein sequence ID" value="KAJ9591534.1"/>
    <property type="molecule type" value="Genomic_DNA"/>
</dbReference>
<evidence type="ECO:0000256" key="4">
    <source>
        <dbReference type="PROSITE-ProRule" id="PRU00176"/>
    </source>
</evidence>
<dbReference type="GO" id="GO:0005730">
    <property type="term" value="C:nucleolus"/>
    <property type="evidence" value="ECO:0007669"/>
    <property type="project" value="UniProtKB-SubCell"/>
</dbReference>
<dbReference type="SUPFAM" id="SSF54928">
    <property type="entry name" value="RNA-binding domain, RBD"/>
    <property type="match status" value="1"/>
</dbReference>
<dbReference type="InterPro" id="IPR035979">
    <property type="entry name" value="RBD_domain_sf"/>
</dbReference>
<evidence type="ECO:0000256" key="1">
    <source>
        <dbReference type="ARBA" id="ARBA00004604"/>
    </source>
</evidence>
<feature type="domain" description="RRM" evidence="6">
    <location>
        <begin position="71"/>
        <end position="149"/>
    </location>
</feature>
<evidence type="ECO:0000256" key="5">
    <source>
        <dbReference type="SAM" id="MobiDB-lite"/>
    </source>
</evidence>
<evidence type="ECO:0000313" key="7">
    <source>
        <dbReference type="EMBL" id="KAJ9591534.1"/>
    </source>
</evidence>
<keyword evidence="3" id="KW-0539">Nucleus</keyword>
<sequence length="322" mass="36924">MAETISLDKSSQSSFTKAIRNIKTLMKEMWMVSKNGDVENEGINKKKVPKAKDVMGEKPKKKTNPKFLGRGVVYLRHIPKGFHEEQMSTYFNQFGRVTRLNLVRSKRTGKPKGYAFIEFLYSEVAQVVAETMNNYLMFGKVLKAEYIPGDKIHRGMFAYSNIRPDSCPLKKKHDLYLQKRNRVLTDEEVKAITTRQLENIERKKKQLQENGIDFDCQVEGDTMSLLNNCSPLAIVEFNEIDSGVENKVRRKSLKQKNRKRSLSESPILSTPAKKHKTSTPKLKKIDQSNSIVTTVVLSFPKHQPMEGEKDSSSRRQNNGHLL</sequence>
<comment type="subcellular location">
    <subcellularLocation>
        <location evidence="1">Nucleus</location>
        <location evidence="1">Nucleolus</location>
    </subcellularLocation>
</comment>
<feature type="region of interest" description="Disordered" evidence="5">
    <location>
        <begin position="299"/>
        <end position="322"/>
    </location>
</feature>
<dbReference type="Pfam" id="PF00076">
    <property type="entry name" value="RRM_1"/>
    <property type="match status" value="1"/>
</dbReference>
<evidence type="ECO:0000259" key="6">
    <source>
        <dbReference type="PROSITE" id="PS50102"/>
    </source>
</evidence>
<dbReference type="GO" id="GO:0003723">
    <property type="term" value="F:RNA binding"/>
    <property type="evidence" value="ECO:0007669"/>
    <property type="project" value="UniProtKB-UniRule"/>
</dbReference>
<comment type="caution">
    <text evidence="7">The sequence shown here is derived from an EMBL/GenBank/DDBJ whole genome shotgun (WGS) entry which is preliminary data.</text>
</comment>
<dbReference type="InterPro" id="IPR012677">
    <property type="entry name" value="Nucleotide-bd_a/b_plait_sf"/>
</dbReference>
<evidence type="ECO:0000256" key="2">
    <source>
        <dbReference type="ARBA" id="ARBA00022884"/>
    </source>
</evidence>
<organism evidence="7 8">
    <name type="scientific">Diploptera punctata</name>
    <name type="common">Pacific beetle cockroach</name>
    <dbReference type="NCBI Taxonomy" id="6984"/>
    <lineage>
        <taxon>Eukaryota</taxon>
        <taxon>Metazoa</taxon>
        <taxon>Ecdysozoa</taxon>
        <taxon>Arthropoda</taxon>
        <taxon>Hexapoda</taxon>
        <taxon>Insecta</taxon>
        <taxon>Pterygota</taxon>
        <taxon>Neoptera</taxon>
        <taxon>Polyneoptera</taxon>
        <taxon>Dictyoptera</taxon>
        <taxon>Blattodea</taxon>
        <taxon>Blaberoidea</taxon>
        <taxon>Blaberidae</taxon>
        <taxon>Diplopterinae</taxon>
        <taxon>Diploptera</taxon>
    </lineage>
</organism>
<feature type="compositionally biased region" description="Basic residues" evidence="5">
    <location>
        <begin position="250"/>
        <end position="260"/>
    </location>
</feature>
<reference evidence="7" key="2">
    <citation type="submission" date="2023-05" db="EMBL/GenBank/DDBJ databases">
        <authorList>
            <person name="Fouks B."/>
        </authorList>
    </citation>
    <scope>NUCLEOTIDE SEQUENCE</scope>
    <source>
        <strain evidence="7">Stay&amp;Tobe</strain>
        <tissue evidence="7">Testes</tissue>
    </source>
</reference>
<reference evidence="7" key="1">
    <citation type="journal article" date="2023" name="IScience">
        <title>Live-bearing cockroach genome reveals convergent evolutionary mechanisms linked to viviparity in insects and beyond.</title>
        <authorList>
            <person name="Fouks B."/>
            <person name="Harrison M.C."/>
            <person name="Mikhailova A.A."/>
            <person name="Marchal E."/>
            <person name="English S."/>
            <person name="Carruthers M."/>
            <person name="Jennings E.C."/>
            <person name="Chiamaka E.L."/>
            <person name="Frigard R.A."/>
            <person name="Pippel M."/>
            <person name="Attardo G.M."/>
            <person name="Benoit J.B."/>
            <person name="Bornberg-Bauer E."/>
            <person name="Tobe S.S."/>
        </authorList>
    </citation>
    <scope>NUCLEOTIDE SEQUENCE</scope>
    <source>
        <strain evidence="7">Stay&amp;Tobe</strain>
    </source>
</reference>
<dbReference type="Proteomes" id="UP001233999">
    <property type="component" value="Unassembled WGS sequence"/>
</dbReference>
<accession>A0AAD8A330</accession>
<dbReference type="Gene3D" id="3.30.70.330">
    <property type="match status" value="1"/>
</dbReference>
<feature type="compositionally biased region" description="Basic residues" evidence="5">
    <location>
        <begin position="272"/>
        <end position="282"/>
    </location>
</feature>
<dbReference type="InterPro" id="IPR000504">
    <property type="entry name" value="RRM_dom"/>
</dbReference>
<keyword evidence="8" id="KW-1185">Reference proteome</keyword>
<dbReference type="CDD" id="cd12307">
    <property type="entry name" value="RRM_NIFK_like"/>
    <property type="match status" value="1"/>
</dbReference>
<proteinExistence type="predicted"/>
<gene>
    <name evidence="7" type="ORF">L9F63_001888</name>
</gene>
<name>A0AAD8A330_DIPPU</name>
<protein>
    <recommendedName>
        <fullName evidence="6">RRM domain-containing protein</fullName>
    </recommendedName>
</protein>
<dbReference type="PANTHER" id="PTHR46754">
    <property type="entry name" value="MKI67 FHA DOMAIN-INTERACTING NUCLEOLAR PHOSPHOPROTEIN"/>
    <property type="match status" value="1"/>
</dbReference>
<evidence type="ECO:0000313" key="8">
    <source>
        <dbReference type="Proteomes" id="UP001233999"/>
    </source>
</evidence>
<feature type="compositionally biased region" description="Basic and acidic residues" evidence="5">
    <location>
        <begin position="303"/>
        <end position="313"/>
    </location>
</feature>
<feature type="non-terminal residue" evidence="7">
    <location>
        <position position="1"/>
    </location>
</feature>
<dbReference type="SMART" id="SM00360">
    <property type="entry name" value="RRM"/>
    <property type="match status" value="1"/>
</dbReference>